<gene>
    <name evidence="3" type="ORF">BN1204_040780</name>
    <name evidence="2" type="ORF">NCLIV_040780</name>
</gene>
<sequence>MEKKRENGGHPAAKGNRVQLKKAKGTEDAAVPEADASAQKKQAEAEAKLRAICAAFWGDDEEESVPACSPLQDSSTGDGEVKTRSRSSDCATETAGASSHPERSAVHESRSTGKVRQDRSSKKQQKAFSTLLGDDVPLEALGASLSVSQLDCGLPSKKRLRGEKGGFLDTVSSESSPSDSRVPPVSVSRRLGLFGEDFPASGRSSATADDHESHAHATSGGFSGSVSGKENHAHACGGHSPSSGSGAKKSGRSRAGQGASNAVSAAEAARRKEEEERRKEKEMFDETVRDIRKLVYPHLGTFQRRQYVSTALRALGAKQLKEQRRPLPELLSRQAKTKANIAKRLEEEKHLGVSTHLDKRGNLQTGERYKKKQRDQKRGRQDLRNTLSAAGHLDRKQVKKLRLKTSS</sequence>
<feature type="region of interest" description="Disordered" evidence="1">
    <location>
        <begin position="1"/>
        <end position="44"/>
    </location>
</feature>
<dbReference type="EMBL" id="FR823385">
    <property type="protein sequence ID" value="CBZ51003.1"/>
    <property type="molecule type" value="Genomic_DNA"/>
</dbReference>
<reference evidence="2" key="2">
    <citation type="submission" date="2011-03" db="EMBL/GenBank/DDBJ databases">
        <title>Comparative genomics and transcriptomics of Neospora caninum and Toxoplasma gondii.</title>
        <authorList>
            <person name="Reid A.J."/>
            <person name="Sohal A."/>
            <person name="Harris D."/>
            <person name="Quail M."/>
            <person name="Sanders M."/>
            <person name="Berriman M."/>
            <person name="Wastling J.M."/>
            <person name="Pain A."/>
        </authorList>
    </citation>
    <scope>NUCLEOTIDE SEQUENCE</scope>
    <source>
        <strain evidence="2">Liverpool</strain>
    </source>
</reference>
<feature type="compositionally biased region" description="Basic residues" evidence="1">
    <location>
        <begin position="397"/>
        <end position="407"/>
    </location>
</feature>
<evidence type="ECO:0000313" key="2">
    <source>
        <dbReference type="EMBL" id="CBZ51003.1"/>
    </source>
</evidence>
<dbReference type="InParanoid" id="F0VBL9"/>
<feature type="compositionally biased region" description="Basic and acidic residues" evidence="1">
    <location>
        <begin position="352"/>
        <end position="361"/>
    </location>
</feature>
<feature type="compositionally biased region" description="Basic and acidic residues" evidence="1">
    <location>
        <begin position="100"/>
        <end position="121"/>
    </location>
</feature>
<reference evidence="4" key="3">
    <citation type="journal article" date="2012" name="PLoS Pathog.">
        <title>Comparative genomics of the apicomplexan parasites Toxoplasma gondii and Neospora caninum: Coccidia differing in host range and transmission strategy.</title>
        <authorList>
            <person name="Reid A.J."/>
            <person name="Vermont S.J."/>
            <person name="Cotton J.A."/>
            <person name="Harris D."/>
            <person name="Hill-Cawthorne G.A."/>
            <person name="Konen-Waisman S."/>
            <person name="Latham S.M."/>
            <person name="Mourier T."/>
            <person name="Norton R."/>
            <person name="Quail M.A."/>
            <person name="Sanders M."/>
            <person name="Shanmugam D."/>
            <person name="Sohal A."/>
            <person name="Wasmuth J.D."/>
            <person name="Brunk B."/>
            <person name="Grigg M.E."/>
            <person name="Howard J.C."/>
            <person name="Parkinson J."/>
            <person name="Roos D.S."/>
            <person name="Trees A.J."/>
            <person name="Berriman M."/>
            <person name="Pain A."/>
            <person name="Wastling J.M."/>
        </authorList>
    </citation>
    <scope>NUCLEOTIDE SEQUENCE [LARGE SCALE GENOMIC DNA]</scope>
    <source>
        <strain evidence="4">Liverpool</strain>
    </source>
</reference>
<evidence type="ECO:0000313" key="4">
    <source>
        <dbReference type="Proteomes" id="UP000007494"/>
    </source>
</evidence>
<dbReference type="GeneID" id="13439989"/>
<feature type="compositionally biased region" description="Low complexity" evidence="1">
    <location>
        <begin position="234"/>
        <end position="256"/>
    </location>
</feature>
<dbReference type="EMBL" id="LN714484">
    <property type="protein sequence ID" value="CEL68308.1"/>
    <property type="molecule type" value="Genomic_DNA"/>
</dbReference>
<reference evidence="3" key="4">
    <citation type="journal article" date="2015" name="PLoS ONE">
        <title>Comprehensive Evaluation of Toxoplasma gondii VEG and Neospora caninum LIV Genomes with Tachyzoite Stage Transcriptome and Proteome Defines Novel Transcript Features.</title>
        <authorList>
            <person name="Ramaprasad A."/>
            <person name="Mourier T."/>
            <person name="Naeem R."/>
            <person name="Malas T.B."/>
            <person name="Moussa E."/>
            <person name="Panigrahi A."/>
            <person name="Vermont S.J."/>
            <person name="Otto T.D."/>
            <person name="Wastling J."/>
            <person name="Pain A."/>
        </authorList>
    </citation>
    <scope>NUCLEOTIDE SEQUENCE</scope>
    <source>
        <strain evidence="3">Liverpool</strain>
    </source>
</reference>
<evidence type="ECO:0000256" key="1">
    <source>
        <dbReference type="SAM" id="MobiDB-lite"/>
    </source>
</evidence>
<proteinExistence type="predicted"/>
<keyword evidence="4" id="KW-1185">Reference proteome</keyword>
<reference evidence="2" key="1">
    <citation type="submission" date="2011-02" db="EMBL/GenBank/DDBJ databases">
        <authorList>
            <person name="Aslett M."/>
        </authorList>
    </citation>
    <scope>NUCLEOTIDE SEQUENCE</scope>
    <source>
        <strain evidence="2">Liverpool</strain>
    </source>
</reference>
<feature type="compositionally biased region" description="Low complexity" evidence="1">
    <location>
        <begin position="171"/>
        <end position="190"/>
    </location>
</feature>
<name>F0VBL9_NEOCL</name>
<accession>F0VBL9</accession>
<feature type="compositionally biased region" description="Basic and acidic residues" evidence="1">
    <location>
        <begin position="268"/>
        <end position="283"/>
    </location>
</feature>
<organism evidence="2 4">
    <name type="scientific">Neospora caninum (strain Liverpool)</name>
    <dbReference type="NCBI Taxonomy" id="572307"/>
    <lineage>
        <taxon>Eukaryota</taxon>
        <taxon>Sar</taxon>
        <taxon>Alveolata</taxon>
        <taxon>Apicomplexa</taxon>
        <taxon>Conoidasida</taxon>
        <taxon>Coccidia</taxon>
        <taxon>Eucoccidiorida</taxon>
        <taxon>Eimeriorina</taxon>
        <taxon>Sarcocystidae</taxon>
        <taxon>Neospora</taxon>
    </lineage>
</organism>
<feature type="region of interest" description="Disordered" evidence="1">
    <location>
        <begin position="352"/>
        <end position="407"/>
    </location>
</feature>
<dbReference type="eggNOG" id="ENOG502SFBK">
    <property type="taxonomic scope" value="Eukaryota"/>
</dbReference>
<dbReference type="VEuPathDB" id="ToxoDB:NCLIV_040780"/>
<dbReference type="RefSeq" id="XP_003881036.1">
    <property type="nucleotide sequence ID" value="XM_003880987.1"/>
</dbReference>
<dbReference type="OMA" id="AICAAFW"/>
<feature type="compositionally biased region" description="Polar residues" evidence="1">
    <location>
        <begin position="88"/>
        <end position="97"/>
    </location>
</feature>
<dbReference type="OrthoDB" id="333038at2759"/>
<feature type="region of interest" description="Disordered" evidence="1">
    <location>
        <begin position="60"/>
        <end position="128"/>
    </location>
</feature>
<dbReference type="InterPro" id="IPR027973">
    <property type="entry name" value="FSAF1-like"/>
</dbReference>
<dbReference type="Pfam" id="PF15375">
    <property type="entry name" value="FSAF1"/>
    <property type="match status" value="1"/>
</dbReference>
<protein>
    <submittedName>
        <fullName evidence="2">Uncharacterized protein</fullName>
    </submittedName>
</protein>
<evidence type="ECO:0000313" key="3">
    <source>
        <dbReference type="EMBL" id="CEL68308.1"/>
    </source>
</evidence>
<dbReference type="AlphaFoldDB" id="F0VBL9"/>
<feature type="region of interest" description="Disordered" evidence="1">
    <location>
        <begin position="152"/>
        <end position="283"/>
    </location>
</feature>
<dbReference type="Proteomes" id="UP000007494">
    <property type="component" value="Chromosome IX"/>
</dbReference>